<feature type="domain" description="YhcG PDDEXK nuclease" evidence="1">
    <location>
        <begin position="181"/>
        <end position="332"/>
    </location>
</feature>
<dbReference type="PANTHER" id="PTHR30547">
    <property type="entry name" value="UNCHARACTERIZED PROTEIN YHCG-RELATED"/>
    <property type="match status" value="1"/>
</dbReference>
<proteinExistence type="predicted"/>
<evidence type="ECO:0000259" key="1">
    <source>
        <dbReference type="Pfam" id="PF06250"/>
    </source>
</evidence>
<dbReference type="EMBL" id="JAUTBA010000001">
    <property type="protein sequence ID" value="MDQ1151858.1"/>
    <property type="molecule type" value="Genomic_DNA"/>
</dbReference>
<dbReference type="InterPro" id="IPR011856">
    <property type="entry name" value="tRNA_endonuc-like_dom_sf"/>
</dbReference>
<dbReference type="RefSeq" id="WP_307187280.1">
    <property type="nucleotide sequence ID" value="NZ_JAUTBA010000001.1"/>
</dbReference>
<organism evidence="3 4">
    <name type="scientific">Sphingobacterium zeae</name>
    <dbReference type="NCBI Taxonomy" id="1776859"/>
    <lineage>
        <taxon>Bacteria</taxon>
        <taxon>Pseudomonadati</taxon>
        <taxon>Bacteroidota</taxon>
        <taxon>Sphingobacteriia</taxon>
        <taxon>Sphingobacteriales</taxon>
        <taxon>Sphingobacteriaceae</taxon>
        <taxon>Sphingobacterium</taxon>
    </lineage>
</organism>
<sequence length="350" mass="40842">MELSNNEHNFYSEIRDLLTQARSQAYRAVNTIMVQTYWQIGKRIVEQEQQGHSRAGYGDFIVSGLSKYLSDALGKGFSEANLWNMRQFYQVFPEVDQFSTQRVENSQSVTQRVTNLSWTNIRLIMRIDDPTEREYYIKEATGQNWTSRVLERNIKSGYYRRLLSTQQAHTFSGLEKYNPADFIKDPYIAEFLDVPEDLTGKESILEKALISNLQKFLLELGKGFSFVERQMRISTETSHFYVDLVFYNYLLKCFVVIDLKTTKLSHGDIGQMDMYVRMFDALKRGEDDNPTIGIILCAEKDETIVKYSVLKENKQLFASKYKTVLPTEEELAEMIAVRNRKLIETREDND</sequence>
<dbReference type="Pfam" id="PF17761">
    <property type="entry name" value="DUF1016_N"/>
    <property type="match status" value="1"/>
</dbReference>
<dbReference type="Proteomes" id="UP001244640">
    <property type="component" value="Unassembled WGS sequence"/>
</dbReference>
<feature type="domain" description="YhcG N-terminal" evidence="2">
    <location>
        <begin position="13"/>
        <end position="161"/>
    </location>
</feature>
<dbReference type="PANTHER" id="PTHR30547:SF5">
    <property type="entry name" value="NUCLEASE YHCG-RELATED"/>
    <property type="match status" value="1"/>
</dbReference>
<dbReference type="Pfam" id="PF06250">
    <property type="entry name" value="YhcG_C"/>
    <property type="match status" value="1"/>
</dbReference>
<evidence type="ECO:0000313" key="3">
    <source>
        <dbReference type="EMBL" id="MDQ1151858.1"/>
    </source>
</evidence>
<dbReference type="InterPro" id="IPR053148">
    <property type="entry name" value="PD-DEXK-like_domain"/>
</dbReference>
<evidence type="ECO:0000259" key="2">
    <source>
        <dbReference type="Pfam" id="PF17761"/>
    </source>
</evidence>
<gene>
    <name evidence="3" type="ORF">QE382_003842</name>
</gene>
<evidence type="ECO:0000313" key="4">
    <source>
        <dbReference type="Proteomes" id="UP001244640"/>
    </source>
</evidence>
<name>A0ABU0UAJ1_9SPHI</name>
<comment type="caution">
    <text evidence="3">The sequence shown here is derived from an EMBL/GenBank/DDBJ whole genome shotgun (WGS) entry which is preliminary data.</text>
</comment>
<dbReference type="InterPro" id="IPR009362">
    <property type="entry name" value="YhcG_C"/>
</dbReference>
<protein>
    <submittedName>
        <fullName evidence="3">Nuclease of restriction endonuclease-like (RecB) superfamily</fullName>
    </submittedName>
</protein>
<accession>A0ABU0UAJ1</accession>
<dbReference type="Gene3D" id="3.40.1350.10">
    <property type="match status" value="1"/>
</dbReference>
<dbReference type="InterPro" id="IPR041527">
    <property type="entry name" value="YhcG_N"/>
</dbReference>
<reference evidence="3 4" key="1">
    <citation type="submission" date="2023-07" db="EMBL/GenBank/DDBJ databases">
        <title>Functional and genomic diversity of the sorghum phyllosphere microbiome.</title>
        <authorList>
            <person name="Shade A."/>
        </authorList>
    </citation>
    <scope>NUCLEOTIDE SEQUENCE [LARGE SCALE GENOMIC DNA]</scope>
    <source>
        <strain evidence="3 4">SORGH_AS_0892</strain>
    </source>
</reference>
<keyword evidence="4" id="KW-1185">Reference proteome</keyword>